<sequence length="274" mass="28880">MTSDAGTSSMVYVYAVGRAGTPLDGAFPGRTGVGDGPLRTVRAGALVALVSSVPNDSFGADGLKAQMEDLTRLEVLARTHHAVVEAAYESATVLPMRLATVYLDDARVTAMLAEREEEFRDLLSRLEDHVELGVKVYADPREAVVTAEPEEEPAMSPGRAYLRQRRAQRRSHRDSYAAAGAIAAEIPVRVAGLVGGRVAHRPQQGDLAQGAGENIANEAYLVPAAHVADFRGALTGLGEGTPGVRVEITGPWAPYSFATPPQAPEGEGTDGGPR</sequence>
<evidence type="ECO:0000256" key="1">
    <source>
        <dbReference type="ARBA" id="ARBA00022987"/>
    </source>
</evidence>
<evidence type="ECO:0000313" key="5">
    <source>
        <dbReference type="EMBL" id="GGJ84094.1"/>
    </source>
</evidence>
<proteinExistence type="inferred from homology"/>
<dbReference type="RefSeq" id="WP_189106503.1">
    <property type="nucleotide sequence ID" value="NZ_BMMV01000004.1"/>
</dbReference>
<keyword evidence="1" id="KW-0304">Gas vesicle</keyword>
<evidence type="ECO:0000313" key="6">
    <source>
        <dbReference type="Proteomes" id="UP000660265"/>
    </source>
</evidence>
<comment type="subcellular location">
    <subcellularLocation>
        <location evidence="2">Gas vesicle</location>
    </subcellularLocation>
</comment>
<dbReference type="PANTHER" id="PTHR36852:SF1">
    <property type="entry name" value="PROTEIN GVPL 2"/>
    <property type="match status" value="1"/>
</dbReference>
<organism evidence="5 6">
    <name type="scientific">Streptomyces camponoticapitis</name>
    <dbReference type="NCBI Taxonomy" id="1616125"/>
    <lineage>
        <taxon>Bacteria</taxon>
        <taxon>Bacillati</taxon>
        <taxon>Actinomycetota</taxon>
        <taxon>Actinomycetes</taxon>
        <taxon>Kitasatosporales</taxon>
        <taxon>Streptomycetaceae</taxon>
        <taxon>Streptomyces</taxon>
    </lineage>
</organism>
<protein>
    <submittedName>
        <fullName evidence="5">Gas vesicle protein</fullName>
    </submittedName>
</protein>
<dbReference type="Proteomes" id="UP000660265">
    <property type="component" value="Unassembled WGS sequence"/>
</dbReference>
<reference evidence="6" key="1">
    <citation type="journal article" date="2019" name="Int. J. Syst. Evol. Microbiol.">
        <title>The Global Catalogue of Microorganisms (GCM) 10K type strain sequencing project: providing services to taxonomists for standard genome sequencing and annotation.</title>
        <authorList>
            <consortium name="The Broad Institute Genomics Platform"/>
            <consortium name="The Broad Institute Genome Sequencing Center for Infectious Disease"/>
            <person name="Wu L."/>
            <person name="Ma J."/>
        </authorList>
    </citation>
    <scope>NUCLEOTIDE SEQUENCE [LARGE SCALE GENOMIC DNA]</scope>
    <source>
        <strain evidence="6">CGMCC 4.7275</strain>
    </source>
</reference>
<dbReference type="PANTHER" id="PTHR36852">
    <property type="entry name" value="PROTEIN GVPL 2"/>
    <property type="match status" value="1"/>
</dbReference>
<comment type="similarity">
    <text evidence="3">Belongs to the gas vesicle GvpF/GvpL family.</text>
</comment>
<dbReference type="InterPro" id="IPR009430">
    <property type="entry name" value="GvpL/GvpF"/>
</dbReference>
<name>A0ABQ2E096_9ACTN</name>
<comment type="caution">
    <text evidence="5">The sequence shown here is derived from an EMBL/GenBank/DDBJ whole genome shotgun (WGS) entry which is preliminary data.</text>
</comment>
<dbReference type="EMBL" id="BMMV01000004">
    <property type="protein sequence ID" value="GGJ84094.1"/>
    <property type="molecule type" value="Genomic_DNA"/>
</dbReference>
<feature type="region of interest" description="Disordered" evidence="4">
    <location>
        <begin position="253"/>
        <end position="274"/>
    </location>
</feature>
<gene>
    <name evidence="5" type="ORF">GCM10011583_14670</name>
</gene>
<evidence type="ECO:0000256" key="2">
    <source>
        <dbReference type="ARBA" id="ARBA00035108"/>
    </source>
</evidence>
<evidence type="ECO:0000256" key="4">
    <source>
        <dbReference type="SAM" id="MobiDB-lite"/>
    </source>
</evidence>
<dbReference type="Pfam" id="PF06386">
    <property type="entry name" value="GvpL_GvpF"/>
    <property type="match status" value="1"/>
</dbReference>
<keyword evidence="6" id="KW-1185">Reference proteome</keyword>
<accession>A0ABQ2E096</accession>
<evidence type="ECO:0000256" key="3">
    <source>
        <dbReference type="ARBA" id="ARBA00035643"/>
    </source>
</evidence>